<organism evidence="1 2">
    <name type="scientific">Oesophagostomum dentatum</name>
    <name type="common">Nodular worm</name>
    <dbReference type="NCBI Taxonomy" id="61180"/>
    <lineage>
        <taxon>Eukaryota</taxon>
        <taxon>Metazoa</taxon>
        <taxon>Ecdysozoa</taxon>
        <taxon>Nematoda</taxon>
        <taxon>Chromadorea</taxon>
        <taxon>Rhabditida</taxon>
        <taxon>Rhabditina</taxon>
        <taxon>Rhabditomorpha</taxon>
        <taxon>Strongyloidea</taxon>
        <taxon>Strongylidae</taxon>
        <taxon>Oesophagostomum</taxon>
    </lineage>
</organism>
<protein>
    <submittedName>
        <fullName evidence="1">Uncharacterized protein</fullName>
    </submittedName>
</protein>
<dbReference type="Proteomes" id="UP000053660">
    <property type="component" value="Unassembled WGS sequence"/>
</dbReference>
<proteinExistence type="predicted"/>
<name>A0A0B1SSC7_OESDE</name>
<dbReference type="OrthoDB" id="10067217at2759"/>
<evidence type="ECO:0000313" key="1">
    <source>
        <dbReference type="EMBL" id="KHJ88183.1"/>
    </source>
</evidence>
<evidence type="ECO:0000313" key="2">
    <source>
        <dbReference type="Proteomes" id="UP000053660"/>
    </source>
</evidence>
<sequence length="271" mass="28630">MFVLFLYVAVPRPPALYTFDPPSDSGFVWSGNQRPDVGVPPPPLPSARTNEQTLDTEQLMMKRNEIINRLAPLTLMDEDDFEDGGVGHVSYTVASSVLDERGELHPVALVVGPPALELPPIPPSSLSTVPLPATAPEGTITVIGDIAMATGQRSRAPSLPLVQLTSVVTACPTSILSTEGAPSATVQADCATMQVKDAISQPLPTPAIQRSQVVAPVPVCAVPVTFEAGVMGERIGTVIRPVALTDPQDMVSNSLDKIVDVKERLNEAEGE</sequence>
<reference evidence="1 2" key="1">
    <citation type="submission" date="2014-03" db="EMBL/GenBank/DDBJ databases">
        <title>Draft genome of the hookworm Oesophagostomum dentatum.</title>
        <authorList>
            <person name="Mitreva M."/>
        </authorList>
    </citation>
    <scope>NUCLEOTIDE SEQUENCE [LARGE SCALE GENOMIC DNA]</scope>
    <source>
        <strain evidence="1 2">OD-Hann</strain>
    </source>
</reference>
<dbReference type="EMBL" id="KN556299">
    <property type="protein sequence ID" value="KHJ88183.1"/>
    <property type="molecule type" value="Genomic_DNA"/>
</dbReference>
<dbReference type="AlphaFoldDB" id="A0A0B1SSC7"/>
<accession>A0A0B1SSC7</accession>
<gene>
    <name evidence="1" type="ORF">OESDEN_12026</name>
</gene>
<keyword evidence="2" id="KW-1185">Reference proteome</keyword>